<evidence type="ECO:0000256" key="2">
    <source>
        <dbReference type="ARBA" id="ARBA00022980"/>
    </source>
</evidence>
<dbReference type="InParanoid" id="W2RS66"/>
<dbReference type="GO" id="GO:0022618">
    <property type="term" value="P:protein-RNA complex assembly"/>
    <property type="evidence" value="ECO:0007669"/>
    <property type="project" value="TreeGrafter"/>
</dbReference>
<accession>W2RS66</accession>
<dbReference type="VEuPathDB" id="FungiDB:HMPREF1541_06615"/>
<dbReference type="GeneID" id="19973954"/>
<dbReference type="FunCoup" id="W2RS66">
    <property type="interactions" value="849"/>
</dbReference>
<dbReference type="GO" id="GO:0003735">
    <property type="term" value="F:structural constituent of ribosome"/>
    <property type="evidence" value="ECO:0007669"/>
    <property type="project" value="InterPro"/>
</dbReference>
<reference evidence="5 6" key="1">
    <citation type="submission" date="2013-03" db="EMBL/GenBank/DDBJ databases">
        <title>The Genome Sequence of Phialophora europaea CBS 101466.</title>
        <authorList>
            <consortium name="The Broad Institute Genomics Platform"/>
            <person name="Cuomo C."/>
            <person name="de Hoog S."/>
            <person name="Gorbushina A."/>
            <person name="Walker B."/>
            <person name="Young S.K."/>
            <person name="Zeng Q."/>
            <person name="Gargeya S."/>
            <person name="Fitzgerald M."/>
            <person name="Haas B."/>
            <person name="Abouelleil A."/>
            <person name="Allen A.W."/>
            <person name="Alvarado L."/>
            <person name="Arachchi H.M."/>
            <person name="Berlin A.M."/>
            <person name="Chapman S.B."/>
            <person name="Gainer-Dewar J."/>
            <person name="Goldberg J."/>
            <person name="Griggs A."/>
            <person name="Gujja S."/>
            <person name="Hansen M."/>
            <person name="Howarth C."/>
            <person name="Imamovic A."/>
            <person name="Ireland A."/>
            <person name="Larimer J."/>
            <person name="McCowan C."/>
            <person name="Murphy C."/>
            <person name="Pearson M."/>
            <person name="Poon T.W."/>
            <person name="Priest M."/>
            <person name="Roberts A."/>
            <person name="Saif S."/>
            <person name="Shea T."/>
            <person name="Sisk P."/>
            <person name="Sykes S."/>
            <person name="Wortman J."/>
            <person name="Nusbaum C."/>
            <person name="Birren B."/>
        </authorList>
    </citation>
    <scope>NUCLEOTIDE SEQUENCE [LARGE SCALE GENOMIC DNA]</scope>
    <source>
        <strain evidence="5 6">CBS 101466</strain>
    </source>
</reference>
<dbReference type="eggNOG" id="KOG3499">
    <property type="taxonomic scope" value="Eukaryota"/>
</dbReference>
<keyword evidence="2 4" id="KW-0689">Ribosomal protein</keyword>
<dbReference type="InterPro" id="IPR002675">
    <property type="entry name" value="Ribosomal_eL38"/>
</dbReference>
<dbReference type="EMBL" id="KB822722">
    <property type="protein sequence ID" value="ETN38578.1"/>
    <property type="molecule type" value="Genomic_DNA"/>
</dbReference>
<dbReference type="InterPro" id="IPR038464">
    <property type="entry name" value="Ribosomal_eL38_sf"/>
</dbReference>
<dbReference type="AlphaFoldDB" id="W2RS66"/>
<dbReference type="Proteomes" id="UP000030752">
    <property type="component" value="Unassembled WGS sequence"/>
</dbReference>
<evidence type="ECO:0000313" key="5">
    <source>
        <dbReference type="EMBL" id="ETN38578.1"/>
    </source>
</evidence>
<sequence>MPSQVTDIKEFLEIARRKDAKGTSSAPFTVRNPFNQVPLATQDLSSSSRGHIVPLSARIKRSPHPNGVKNKEQIKFKIRAKRHLHTLVLSDTSKADKIKQSLPPGTFFGPSSLIQPAASSMRMVRFVWGEEQQLDMDFPSW</sequence>
<dbReference type="HOGENOM" id="CLU_152057_1_0_1"/>
<organism evidence="5 6">
    <name type="scientific">Cyphellophora europaea (strain CBS 101466)</name>
    <name type="common">Phialophora europaea</name>
    <dbReference type="NCBI Taxonomy" id="1220924"/>
    <lineage>
        <taxon>Eukaryota</taxon>
        <taxon>Fungi</taxon>
        <taxon>Dikarya</taxon>
        <taxon>Ascomycota</taxon>
        <taxon>Pezizomycotina</taxon>
        <taxon>Eurotiomycetes</taxon>
        <taxon>Chaetothyriomycetidae</taxon>
        <taxon>Chaetothyriales</taxon>
        <taxon>Cyphellophoraceae</taxon>
        <taxon>Cyphellophora</taxon>
    </lineage>
</organism>
<keyword evidence="3 4" id="KW-0687">Ribonucleoprotein</keyword>
<dbReference type="Pfam" id="PF01781">
    <property type="entry name" value="Ribosomal_L38e"/>
    <property type="match status" value="1"/>
</dbReference>
<name>W2RS66_CYPE1</name>
<evidence type="ECO:0000256" key="1">
    <source>
        <dbReference type="ARBA" id="ARBA00007803"/>
    </source>
</evidence>
<dbReference type="OrthoDB" id="10250488at2759"/>
<dbReference type="PANTHER" id="PTHR10965">
    <property type="entry name" value="60S RIBOSOMAL PROTEIN L38"/>
    <property type="match status" value="1"/>
</dbReference>
<dbReference type="Gene3D" id="3.30.720.90">
    <property type="match status" value="1"/>
</dbReference>
<gene>
    <name evidence="5" type="ORF">HMPREF1541_06615</name>
</gene>
<protein>
    <submittedName>
        <fullName evidence="5">Uncharacterized protein</fullName>
    </submittedName>
</protein>
<comment type="similarity">
    <text evidence="1 4">Belongs to the eukaryotic ribosomal protein eL38 family.</text>
</comment>
<proteinExistence type="inferred from homology"/>
<evidence type="ECO:0000313" key="6">
    <source>
        <dbReference type="Proteomes" id="UP000030752"/>
    </source>
</evidence>
<evidence type="ECO:0000256" key="3">
    <source>
        <dbReference type="ARBA" id="ARBA00023274"/>
    </source>
</evidence>
<keyword evidence="6" id="KW-1185">Reference proteome</keyword>
<dbReference type="PANTHER" id="PTHR10965:SF0">
    <property type="entry name" value="LARGE RIBOSOMAL SUBUNIT PROTEIN EL38"/>
    <property type="match status" value="1"/>
</dbReference>
<dbReference type="RefSeq" id="XP_008719167.1">
    <property type="nucleotide sequence ID" value="XM_008720945.1"/>
</dbReference>
<evidence type="ECO:0000256" key="4">
    <source>
        <dbReference type="RuleBase" id="RU003445"/>
    </source>
</evidence>
<dbReference type="GO" id="GO:0022625">
    <property type="term" value="C:cytosolic large ribosomal subunit"/>
    <property type="evidence" value="ECO:0007669"/>
    <property type="project" value="TreeGrafter"/>
</dbReference>
<dbReference type="GO" id="GO:0006412">
    <property type="term" value="P:translation"/>
    <property type="evidence" value="ECO:0007669"/>
    <property type="project" value="InterPro"/>
</dbReference>
<dbReference type="STRING" id="1220924.W2RS66"/>